<name>A0A8K0TH37_9PEZI</name>
<evidence type="ECO:0000313" key="2">
    <source>
        <dbReference type="EMBL" id="KAH7366949.1"/>
    </source>
</evidence>
<feature type="signal peptide" evidence="1">
    <location>
        <begin position="1"/>
        <end position="18"/>
    </location>
</feature>
<evidence type="ECO:0008006" key="4">
    <source>
        <dbReference type="Google" id="ProtNLM"/>
    </source>
</evidence>
<dbReference type="Proteomes" id="UP000813385">
    <property type="component" value="Unassembled WGS sequence"/>
</dbReference>
<dbReference type="PANTHER" id="PTHR34618:SF4">
    <property type="entry name" value="CAS1"/>
    <property type="match status" value="1"/>
</dbReference>
<protein>
    <recommendedName>
        <fullName evidence="4">Cas1 appressorium specific protein</fullName>
    </recommendedName>
</protein>
<evidence type="ECO:0000313" key="3">
    <source>
        <dbReference type="Proteomes" id="UP000813385"/>
    </source>
</evidence>
<comment type="caution">
    <text evidence="2">The sequence shown here is derived from an EMBL/GenBank/DDBJ whole genome shotgun (WGS) entry which is preliminary data.</text>
</comment>
<evidence type="ECO:0000256" key="1">
    <source>
        <dbReference type="SAM" id="SignalP"/>
    </source>
</evidence>
<dbReference type="PANTHER" id="PTHR34618">
    <property type="entry name" value="SURFACE PROTEIN MAS1, PUTATIVE-RELATED"/>
    <property type="match status" value="1"/>
</dbReference>
<accession>A0A8K0TH37</accession>
<dbReference type="InterPro" id="IPR021476">
    <property type="entry name" value="Egh16-like"/>
</dbReference>
<dbReference type="AlphaFoldDB" id="A0A8K0TH37"/>
<organism evidence="2 3">
    <name type="scientific">Plectosphaerella cucumerina</name>
    <dbReference type="NCBI Taxonomy" id="40658"/>
    <lineage>
        <taxon>Eukaryota</taxon>
        <taxon>Fungi</taxon>
        <taxon>Dikarya</taxon>
        <taxon>Ascomycota</taxon>
        <taxon>Pezizomycotina</taxon>
        <taxon>Sordariomycetes</taxon>
        <taxon>Hypocreomycetidae</taxon>
        <taxon>Glomerellales</taxon>
        <taxon>Plectosphaerellaceae</taxon>
        <taxon>Plectosphaerella</taxon>
    </lineage>
</organism>
<dbReference type="EMBL" id="JAGPXD010000002">
    <property type="protein sequence ID" value="KAH7366949.1"/>
    <property type="molecule type" value="Genomic_DNA"/>
</dbReference>
<proteinExistence type="predicted"/>
<dbReference type="OrthoDB" id="5418436at2759"/>
<sequence>MFAKSLLAALAASTLVAAHGKVASVVGDAGGNGTALAIQGGVVPGPGRNRVTEVDTTVFKSTDIMTDGLGKTTGQGKNDVSMVAQAMDLSGNTLPQVSAQGGSLSGVFHVVTTDGAGPIEAVVDPTATGQFSQGIKLTATTQVPGNNGNIRPNGKVPRDTIFSRTVERVRRGLGIEKRAANVNQDFPMAFSVPDGTTCTGTMNGIENVCLAKIANSNKAGPFGGVVPFQIVNGSPAAPAAPAATSAVPAAAAAKSTKGSKNARRAVAFSA</sequence>
<keyword evidence="3" id="KW-1185">Reference proteome</keyword>
<feature type="chain" id="PRO_5035482193" description="Cas1 appressorium specific protein" evidence="1">
    <location>
        <begin position="19"/>
        <end position="270"/>
    </location>
</feature>
<dbReference type="Pfam" id="PF11327">
    <property type="entry name" value="Egh16-like"/>
    <property type="match status" value="1"/>
</dbReference>
<keyword evidence="1" id="KW-0732">Signal</keyword>
<reference evidence="2" key="1">
    <citation type="journal article" date="2021" name="Nat. Commun.">
        <title>Genetic determinants of endophytism in the Arabidopsis root mycobiome.</title>
        <authorList>
            <person name="Mesny F."/>
            <person name="Miyauchi S."/>
            <person name="Thiergart T."/>
            <person name="Pickel B."/>
            <person name="Atanasova L."/>
            <person name="Karlsson M."/>
            <person name="Huettel B."/>
            <person name="Barry K.W."/>
            <person name="Haridas S."/>
            <person name="Chen C."/>
            <person name="Bauer D."/>
            <person name="Andreopoulos W."/>
            <person name="Pangilinan J."/>
            <person name="LaButti K."/>
            <person name="Riley R."/>
            <person name="Lipzen A."/>
            <person name="Clum A."/>
            <person name="Drula E."/>
            <person name="Henrissat B."/>
            <person name="Kohler A."/>
            <person name="Grigoriev I.V."/>
            <person name="Martin F.M."/>
            <person name="Hacquard S."/>
        </authorList>
    </citation>
    <scope>NUCLEOTIDE SEQUENCE</scope>
    <source>
        <strain evidence="2">MPI-CAGE-AT-0016</strain>
    </source>
</reference>
<gene>
    <name evidence="2" type="ORF">B0T11DRAFT_49283</name>
</gene>